<organism evidence="2 3">
    <name type="scientific">Planctomicrobium piriforme</name>
    <dbReference type="NCBI Taxonomy" id="1576369"/>
    <lineage>
        <taxon>Bacteria</taxon>
        <taxon>Pseudomonadati</taxon>
        <taxon>Planctomycetota</taxon>
        <taxon>Planctomycetia</taxon>
        <taxon>Planctomycetales</taxon>
        <taxon>Planctomycetaceae</taxon>
        <taxon>Planctomicrobium</taxon>
    </lineage>
</organism>
<gene>
    <name evidence="2" type="ORF">SAMN05421753_11822</name>
</gene>
<dbReference type="Proteomes" id="UP000199518">
    <property type="component" value="Unassembled WGS sequence"/>
</dbReference>
<feature type="domain" description="Cyclic nucleotide-binding" evidence="1">
    <location>
        <begin position="25"/>
        <end position="126"/>
    </location>
</feature>
<dbReference type="PANTHER" id="PTHR24567:SF74">
    <property type="entry name" value="HTH-TYPE TRANSCRIPTIONAL REGULATOR ARCR"/>
    <property type="match status" value="1"/>
</dbReference>
<dbReference type="AlphaFoldDB" id="A0A1I3QAX3"/>
<protein>
    <submittedName>
        <fullName evidence="2">Cyclic nucleotide-binding domain-containing protein</fullName>
    </submittedName>
</protein>
<dbReference type="PROSITE" id="PS50042">
    <property type="entry name" value="CNMP_BINDING_3"/>
    <property type="match status" value="1"/>
</dbReference>
<dbReference type="SMART" id="SM00100">
    <property type="entry name" value="cNMP"/>
    <property type="match status" value="1"/>
</dbReference>
<dbReference type="CDD" id="cd00038">
    <property type="entry name" value="CAP_ED"/>
    <property type="match status" value="1"/>
</dbReference>
<evidence type="ECO:0000313" key="3">
    <source>
        <dbReference type="Proteomes" id="UP000199518"/>
    </source>
</evidence>
<dbReference type="OrthoDB" id="282820at2"/>
<keyword evidence="3" id="KW-1185">Reference proteome</keyword>
<dbReference type="InterPro" id="IPR000595">
    <property type="entry name" value="cNMP-bd_dom"/>
</dbReference>
<evidence type="ECO:0000313" key="2">
    <source>
        <dbReference type="EMBL" id="SFJ30860.1"/>
    </source>
</evidence>
<dbReference type="GO" id="GO:0003700">
    <property type="term" value="F:DNA-binding transcription factor activity"/>
    <property type="evidence" value="ECO:0007669"/>
    <property type="project" value="TreeGrafter"/>
</dbReference>
<evidence type="ECO:0000259" key="1">
    <source>
        <dbReference type="PROSITE" id="PS50042"/>
    </source>
</evidence>
<proteinExistence type="predicted"/>
<dbReference type="Gene3D" id="2.60.120.10">
    <property type="entry name" value="Jelly Rolls"/>
    <property type="match status" value="1"/>
</dbReference>
<dbReference type="EMBL" id="FOQD01000018">
    <property type="protein sequence ID" value="SFJ30860.1"/>
    <property type="molecule type" value="Genomic_DNA"/>
</dbReference>
<dbReference type="Pfam" id="PF00027">
    <property type="entry name" value="cNMP_binding"/>
    <property type="match status" value="1"/>
</dbReference>
<name>A0A1I3QAX3_9PLAN</name>
<dbReference type="STRING" id="1576369.SAMN05421753_11822"/>
<dbReference type="PANTHER" id="PTHR24567">
    <property type="entry name" value="CRP FAMILY TRANSCRIPTIONAL REGULATORY PROTEIN"/>
    <property type="match status" value="1"/>
</dbReference>
<dbReference type="GO" id="GO:0005829">
    <property type="term" value="C:cytosol"/>
    <property type="evidence" value="ECO:0007669"/>
    <property type="project" value="TreeGrafter"/>
</dbReference>
<dbReference type="InterPro" id="IPR014710">
    <property type="entry name" value="RmlC-like_jellyroll"/>
</dbReference>
<dbReference type="SUPFAM" id="SSF51206">
    <property type="entry name" value="cAMP-binding domain-like"/>
    <property type="match status" value="1"/>
</dbReference>
<dbReference type="RefSeq" id="WP_092054694.1">
    <property type="nucleotide sequence ID" value="NZ_FOQD01000018.1"/>
</dbReference>
<accession>A0A1I3QAX3</accession>
<reference evidence="3" key="1">
    <citation type="submission" date="2016-10" db="EMBL/GenBank/DDBJ databases">
        <authorList>
            <person name="Varghese N."/>
            <person name="Submissions S."/>
        </authorList>
    </citation>
    <scope>NUCLEOTIDE SEQUENCE [LARGE SCALE GENOMIC DNA]</scope>
    <source>
        <strain evidence="3">DSM 26348</strain>
    </source>
</reference>
<dbReference type="InterPro" id="IPR018490">
    <property type="entry name" value="cNMP-bd_dom_sf"/>
</dbReference>
<sequence>MNAMTQRDPIETIGKFNDVFERCTLLSGLTSEEMLAFLRRVQFEGFTSGDEILTEGNQYHGVWILLRGTCEVIKHGPKRDSRLATLEPGNVFGEMSFFHPVGHSATVRAVDHVETMRLMLDGYEQLRQDCPTAAHKIALNIIRILSDRLRRMDEWTCELVERNSDGHGYKEWQEFRSKLYTNLFE</sequence>
<dbReference type="InterPro" id="IPR050397">
    <property type="entry name" value="Env_Response_Regulators"/>
</dbReference>